<feature type="transmembrane region" description="Helical" evidence="9">
    <location>
        <begin position="89"/>
        <end position="108"/>
    </location>
</feature>
<dbReference type="Gene3D" id="1.20.1730.10">
    <property type="entry name" value="Sodium/glucose cotransporter"/>
    <property type="match status" value="1"/>
</dbReference>
<evidence type="ECO:0000256" key="8">
    <source>
        <dbReference type="RuleBase" id="RU362091"/>
    </source>
</evidence>
<keyword evidence="3 9" id="KW-0812">Transmembrane</keyword>
<comment type="similarity">
    <text evidence="2 8">Belongs to the sodium:solute symporter (SSF) (TC 2.A.21) family.</text>
</comment>
<dbReference type="InterPro" id="IPR038377">
    <property type="entry name" value="Na/Glc_symporter_sf"/>
</dbReference>
<feature type="transmembrane region" description="Helical" evidence="9">
    <location>
        <begin position="55"/>
        <end position="77"/>
    </location>
</feature>
<organism evidence="10 11">
    <name type="scientific">Thiorhodovibrio winogradskyi</name>
    <dbReference type="NCBI Taxonomy" id="77007"/>
    <lineage>
        <taxon>Bacteria</taxon>
        <taxon>Pseudomonadati</taxon>
        <taxon>Pseudomonadota</taxon>
        <taxon>Gammaproteobacteria</taxon>
        <taxon>Chromatiales</taxon>
        <taxon>Chromatiaceae</taxon>
        <taxon>Thiorhodovibrio</taxon>
    </lineage>
</organism>
<evidence type="ECO:0000256" key="1">
    <source>
        <dbReference type="ARBA" id="ARBA00004141"/>
    </source>
</evidence>
<feature type="transmembrane region" description="Helical" evidence="9">
    <location>
        <begin position="404"/>
        <end position="423"/>
    </location>
</feature>
<feature type="transmembrane region" description="Helical" evidence="9">
    <location>
        <begin position="129"/>
        <end position="156"/>
    </location>
</feature>
<comment type="subcellular location">
    <subcellularLocation>
        <location evidence="1">Membrane</location>
        <topology evidence="1">Multi-pass membrane protein</topology>
    </subcellularLocation>
</comment>
<evidence type="ECO:0000256" key="7">
    <source>
        <dbReference type="ARBA" id="ARBA00023201"/>
    </source>
</evidence>
<dbReference type="Proteomes" id="UP001432180">
    <property type="component" value="Chromosome"/>
</dbReference>
<feature type="transmembrane region" description="Helical" evidence="9">
    <location>
        <begin position="194"/>
        <end position="218"/>
    </location>
</feature>
<dbReference type="EMBL" id="CP121472">
    <property type="protein sequence ID" value="WPL15676.1"/>
    <property type="molecule type" value="Genomic_DNA"/>
</dbReference>
<evidence type="ECO:0000256" key="2">
    <source>
        <dbReference type="ARBA" id="ARBA00006434"/>
    </source>
</evidence>
<feature type="transmembrane region" description="Helical" evidence="9">
    <location>
        <begin position="162"/>
        <end position="187"/>
    </location>
</feature>
<reference evidence="10 11" key="1">
    <citation type="journal article" date="2023" name="Microorganisms">
        <title>Thiorhodovibrio frisius and Trv. litoralis spp. nov., Two Novel Members from a Clade of Fastidious Purple Sulfur Bacteria That Exhibit Unique Red-Shifted Light-Harvesting Capabilities.</title>
        <authorList>
            <person name="Methner A."/>
            <person name="Kuzyk S.B."/>
            <person name="Petersen J."/>
            <person name="Bauer S."/>
            <person name="Brinkmann H."/>
            <person name="Sichau K."/>
            <person name="Wanner G."/>
            <person name="Wolf J."/>
            <person name="Neumann-Schaal M."/>
            <person name="Henke P."/>
            <person name="Tank M."/>
            <person name="Sproer C."/>
            <person name="Bunk B."/>
            <person name="Overmann J."/>
        </authorList>
    </citation>
    <scope>NUCLEOTIDE SEQUENCE [LARGE SCALE GENOMIC DNA]</scope>
    <source>
        <strain evidence="10 11">DSM 6702</strain>
    </source>
</reference>
<feature type="transmembrane region" description="Helical" evidence="9">
    <location>
        <begin position="457"/>
        <end position="477"/>
    </location>
</feature>
<keyword evidence="7" id="KW-0915">Sodium</keyword>
<dbReference type="NCBIfam" id="TIGR00813">
    <property type="entry name" value="sss"/>
    <property type="match status" value="1"/>
</dbReference>
<dbReference type="InterPro" id="IPR001734">
    <property type="entry name" value="Na/solute_symporter"/>
</dbReference>
<keyword evidence="5 9" id="KW-1133">Transmembrane helix</keyword>
<feature type="transmembrane region" description="Helical" evidence="9">
    <location>
        <begin position="315"/>
        <end position="337"/>
    </location>
</feature>
<evidence type="ECO:0000256" key="6">
    <source>
        <dbReference type="ARBA" id="ARBA00023136"/>
    </source>
</evidence>
<feature type="transmembrane region" description="Helical" evidence="9">
    <location>
        <begin position="16"/>
        <end position="34"/>
    </location>
</feature>
<keyword evidence="4" id="KW-0813">Transport</keyword>
<gene>
    <name evidence="10" type="primary">sglT_1</name>
    <name evidence="10" type="ORF">Thiowin_00585</name>
</gene>
<name>A0ABZ0S609_9GAMM</name>
<evidence type="ECO:0000256" key="4">
    <source>
        <dbReference type="ARBA" id="ARBA00022847"/>
    </source>
</evidence>
<feature type="transmembrane region" description="Helical" evidence="9">
    <location>
        <begin position="238"/>
        <end position="256"/>
    </location>
</feature>
<evidence type="ECO:0000256" key="3">
    <source>
        <dbReference type="ARBA" id="ARBA00022692"/>
    </source>
</evidence>
<keyword evidence="7" id="KW-0406">Ion transport</keyword>
<dbReference type="Pfam" id="PF00474">
    <property type="entry name" value="SSF"/>
    <property type="match status" value="1"/>
</dbReference>
<evidence type="ECO:0000313" key="10">
    <source>
        <dbReference type="EMBL" id="WPL15676.1"/>
    </source>
</evidence>
<evidence type="ECO:0000256" key="9">
    <source>
        <dbReference type="SAM" id="Phobius"/>
    </source>
</evidence>
<dbReference type="PROSITE" id="PS00456">
    <property type="entry name" value="NA_SOLUT_SYMP_1"/>
    <property type="match status" value="1"/>
</dbReference>
<dbReference type="PANTHER" id="PTHR11819">
    <property type="entry name" value="SOLUTE CARRIER FAMILY 5"/>
    <property type="match status" value="1"/>
</dbReference>
<sequence>MDSINLSQISLTATDLGVIAGYFVLVAVIGVLVARRTHDDQDLFLAGRRLHWVPVGLSLFASNISSTTLIGLAGAAYTWGLAVANYEWMAAPILVLMALVFIPLYLNARIGTVPEWLEHRFDRRARRYFSVLTLLANILVDTAGTLFAGALVLASLVPGLDLFSAALLLAAIAASYTAAGGLAAVVYTDMLQAILLIIGACLVTWLGFAELGFDWGALVAATPPERLHLFLPLDDPNLPWLGTLIGVPVLGFYFWCTNQFIVQRVLGARTIAHARAGALLAGLLKLPVLFIMVLPGVMAIQILPGLEHGDQVFPALIAELLPVGLTGLILAALVAALMSSVDSTLNAAATLLTLDFIKPAWPSLGPRRTAWIGRAAIVFFMLLAAVIAPLIGHFEGLFHYLQTALSYLVPPVVAVFLLGAFVGRAGPRSALATLLGGHLISAVLFVLWLLGCMSLHFTLVAGLLFFVSAGIFLITSWRWPVSAIQRSSALWSPALSKPEPGMRWWWDYRLYGMLLLMLTLALVWNFH</sequence>
<evidence type="ECO:0000313" key="11">
    <source>
        <dbReference type="Proteomes" id="UP001432180"/>
    </source>
</evidence>
<feature type="transmembrane region" description="Helical" evidence="9">
    <location>
        <begin position="430"/>
        <end position="451"/>
    </location>
</feature>
<dbReference type="InterPro" id="IPR018212">
    <property type="entry name" value="Na/solute_symporter_CS"/>
</dbReference>
<keyword evidence="7" id="KW-0739">Sodium transport</keyword>
<dbReference type="RefSeq" id="WP_328986233.1">
    <property type="nucleotide sequence ID" value="NZ_CP121472.1"/>
</dbReference>
<feature type="transmembrane region" description="Helical" evidence="9">
    <location>
        <begin position="508"/>
        <end position="526"/>
    </location>
</feature>
<keyword evidence="6 9" id="KW-0472">Membrane</keyword>
<accession>A0ABZ0S609</accession>
<protein>
    <submittedName>
        <fullName evidence="10">Na(+)/glucose symporter</fullName>
    </submittedName>
</protein>
<feature type="transmembrane region" description="Helical" evidence="9">
    <location>
        <begin position="371"/>
        <end position="392"/>
    </location>
</feature>
<keyword evidence="4" id="KW-0769">Symport</keyword>
<dbReference type="PANTHER" id="PTHR11819:SF195">
    <property type="entry name" value="SODIUM_GLUCOSE COTRANSPORTER 4"/>
    <property type="match status" value="1"/>
</dbReference>
<proteinExistence type="inferred from homology"/>
<evidence type="ECO:0000256" key="5">
    <source>
        <dbReference type="ARBA" id="ARBA00022989"/>
    </source>
</evidence>
<dbReference type="PROSITE" id="PS50283">
    <property type="entry name" value="NA_SOLUT_SYMP_3"/>
    <property type="match status" value="1"/>
</dbReference>
<feature type="transmembrane region" description="Helical" evidence="9">
    <location>
        <begin position="277"/>
        <end position="303"/>
    </location>
</feature>
<keyword evidence="11" id="KW-1185">Reference proteome</keyword>